<proteinExistence type="predicted"/>
<dbReference type="PANTHER" id="PTHR43737:SF1">
    <property type="entry name" value="DUF1501 DOMAIN-CONTAINING PROTEIN"/>
    <property type="match status" value="1"/>
</dbReference>
<sequence>MLNRRHLLSHAAALAGSAALPSLAAPLLGSDYRALVCVFLYGGNDGNNMVVPTDTAGYAAYAKARGVAGAGGLSLAQSSLATLNGSNVGLHPALSPLADIWAQGHLAVQANVGPLVKPLTKAEYRAGNAAVPPNLFSHDDQQAQWQRGQSFTSAGASPAGWGGRVADLQASGAAVPMALSVSGNNVFMTGATAQGLTVGSGNSFAIRGFGNNPSANPLYGLYQGLLQLPYANAEAHAAASVLNQALKASNALNTALSGTGSVSGLFSGLNSSVAQQLLTVAKMIEGRAGLGVNRQLFFVSLGGFDTHNDQLNQQQALFSDLGPALKAFYDAMQQLGLAQSVTTFTASDFARTLQPASGGGTDHAWGNHQFVLGGAVRGGLYGRMPDLTLGGPDDVSGEGRWLPSTGVDQMSATLAAWFGVSAADLGVVFPHLNNFTVRNLGYFG</sequence>
<dbReference type="Proteomes" id="UP001606303">
    <property type="component" value="Unassembled WGS sequence"/>
</dbReference>
<dbReference type="PANTHER" id="PTHR43737">
    <property type="entry name" value="BLL7424 PROTEIN"/>
    <property type="match status" value="1"/>
</dbReference>
<feature type="signal peptide" evidence="1">
    <location>
        <begin position="1"/>
        <end position="24"/>
    </location>
</feature>
<dbReference type="InterPro" id="IPR010869">
    <property type="entry name" value="DUF1501"/>
</dbReference>
<evidence type="ECO:0000313" key="2">
    <source>
        <dbReference type="EMBL" id="MFG6467630.1"/>
    </source>
</evidence>
<evidence type="ECO:0000256" key="1">
    <source>
        <dbReference type="SAM" id="SignalP"/>
    </source>
</evidence>
<keyword evidence="1" id="KW-0732">Signal</keyword>
<comment type="caution">
    <text evidence="2">The sequence shown here is derived from an EMBL/GenBank/DDBJ whole genome shotgun (WGS) entry which is preliminary data.</text>
</comment>
<dbReference type="PROSITE" id="PS51318">
    <property type="entry name" value="TAT"/>
    <property type="match status" value="1"/>
</dbReference>
<reference evidence="2 3" key="1">
    <citation type="submission" date="2024-08" db="EMBL/GenBank/DDBJ databases">
        <authorList>
            <person name="Lu H."/>
        </authorList>
    </citation>
    <scope>NUCLEOTIDE SEQUENCE [LARGE SCALE GENOMIC DNA]</scope>
    <source>
        <strain evidence="2 3">BYS87W</strain>
    </source>
</reference>
<protein>
    <submittedName>
        <fullName evidence="2">DUF1501 domain-containing protein</fullName>
    </submittedName>
</protein>
<evidence type="ECO:0000313" key="3">
    <source>
        <dbReference type="Proteomes" id="UP001606303"/>
    </source>
</evidence>
<accession>A0ABW7H0C6</accession>
<feature type="chain" id="PRO_5045223298" evidence="1">
    <location>
        <begin position="25"/>
        <end position="444"/>
    </location>
</feature>
<dbReference type="Pfam" id="PF07394">
    <property type="entry name" value="DUF1501"/>
    <property type="match status" value="1"/>
</dbReference>
<dbReference type="RefSeq" id="WP_394385388.1">
    <property type="nucleotide sequence ID" value="NZ_JBIGIB010000003.1"/>
</dbReference>
<dbReference type="EMBL" id="JBIGIB010000003">
    <property type="protein sequence ID" value="MFG6467630.1"/>
    <property type="molecule type" value="Genomic_DNA"/>
</dbReference>
<keyword evidence="3" id="KW-1185">Reference proteome</keyword>
<name>A0ABW7H0C6_9BURK</name>
<gene>
    <name evidence="2" type="ORF">ACG01O_13480</name>
</gene>
<dbReference type="InterPro" id="IPR006311">
    <property type="entry name" value="TAT_signal"/>
</dbReference>
<organism evidence="2 3">
    <name type="scientific">Pelomonas baiyunensis</name>
    <dbReference type="NCBI Taxonomy" id="3299026"/>
    <lineage>
        <taxon>Bacteria</taxon>
        <taxon>Pseudomonadati</taxon>
        <taxon>Pseudomonadota</taxon>
        <taxon>Betaproteobacteria</taxon>
        <taxon>Burkholderiales</taxon>
        <taxon>Sphaerotilaceae</taxon>
        <taxon>Roseateles</taxon>
    </lineage>
</organism>